<keyword evidence="6" id="KW-1185">Reference proteome</keyword>
<dbReference type="PANTHER" id="PTHR47939">
    <property type="entry name" value="MEMBRANE-ASSOCIATED SALT-INDUCIBLE PROTEIN-LIKE"/>
    <property type="match status" value="1"/>
</dbReference>
<dbReference type="Proteomes" id="UP000245699">
    <property type="component" value="Unassembled WGS sequence"/>
</dbReference>
<dbReference type="PANTHER" id="PTHR47939:SF5">
    <property type="entry name" value="PENTACOTRIPEPTIDE-REPEAT REGION OF PRORP DOMAIN-CONTAINING PROTEIN"/>
    <property type="match status" value="1"/>
</dbReference>
<name>A0A2T9Y4U9_9FUNG</name>
<feature type="domain" description="Pentatricopeptide repeat-containing protein-mitochondrial" evidence="3">
    <location>
        <begin position="116"/>
        <end position="248"/>
    </location>
</feature>
<evidence type="ECO:0000313" key="5">
    <source>
        <dbReference type="EMBL" id="PVU87294.1"/>
    </source>
</evidence>
<evidence type="ECO:0000259" key="3">
    <source>
        <dbReference type="Pfam" id="PF23276"/>
    </source>
</evidence>
<reference evidence="5 6" key="1">
    <citation type="journal article" date="2018" name="MBio">
        <title>Comparative Genomics Reveals the Core Gene Toolbox for the Fungus-Insect Symbiosis.</title>
        <authorList>
            <person name="Wang Y."/>
            <person name="Stata M."/>
            <person name="Wang W."/>
            <person name="Stajich J.E."/>
            <person name="White M.M."/>
            <person name="Moncalvo J.M."/>
        </authorList>
    </citation>
    <scope>NUCLEOTIDE SEQUENCE [LARGE SCALE GENOMIC DNA]</scope>
    <source>
        <strain evidence="5 6">AUS-77-4</strain>
    </source>
</reference>
<dbReference type="Pfam" id="PF13812">
    <property type="entry name" value="PPR_3"/>
    <property type="match status" value="1"/>
</dbReference>
<dbReference type="OrthoDB" id="185373at2759"/>
<dbReference type="InterPro" id="IPR002885">
    <property type="entry name" value="PPR_rpt"/>
</dbReference>
<evidence type="ECO:0000256" key="1">
    <source>
        <dbReference type="ARBA" id="ARBA00022737"/>
    </source>
</evidence>
<dbReference type="NCBIfam" id="TIGR00756">
    <property type="entry name" value="PPR"/>
    <property type="match status" value="1"/>
</dbReference>
<dbReference type="PROSITE" id="PS51375">
    <property type="entry name" value="PPR"/>
    <property type="match status" value="1"/>
</dbReference>
<evidence type="ECO:0000256" key="2">
    <source>
        <dbReference type="PROSITE-ProRule" id="PRU00708"/>
    </source>
</evidence>
<dbReference type="InterPro" id="IPR050667">
    <property type="entry name" value="PPR-containing_protein"/>
</dbReference>
<proteinExistence type="predicted"/>
<feature type="repeat" description="PPR" evidence="2">
    <location>
        <begin position="262"/>
        <end position="296"/>
    </location>
</feature>
<comment type="caution">
    <text evidence="5">The sequence shown here is derived from an EMBL/GenBank/DDBJ whole genome shotgun (WGS) entry which is preliminary data.</text>
</comment>
<accession>A0A2T9Y4U9</accession>
<keyword evidence="1" id="KW-0677">Repeat</keyword>
<dbReference type="InterPro" id="IPR011990">
    <property type="entry name" value="TPR-like_helical_dom_sf"/>
</dbReference>
<dbReference type="AlphaFoldDB" id="A0A2T9Y4U9"/>
<gene>
    <name evidence="5" type="ORF">BB559_006117</name>
    <name evidence="4" type="ORF">BB559_006396</name>
</gene>
<protein>
    <recommendedName>
        <fullName evidence="3">Pentatricopeptide repeat-containing protein-mitochondrial domain-containing protein</fullName>
    </recommendedName>
</protein>
<dbReference type="Gene3D" id="1.25.40.10">
    <property type="entry name" value="Tetratricopeptide repeat domain"/>
    <property type="match status" value="2"/>
</dbReference>
<sequence length="387" mass="44550">MEEAKINPNQEIYEELIKSLYESKENEHAYYYYEKMIALKLSTSTELIHKVITNLIADSEELVAFHVIMQSHKKDLLLQPHTYLMMMRAAARKYMDEAVVHTWKKCVDVYQVNIFEGDCLLVLGSAARNGNPSLAADALRIIDQKGYEMKEHHLEPLLESFMVAENWVRMFETLHLMRSSGMGLSKETLLLLSNKLSKSISTPRCSPQVVFDTLMEKKNEYSLAVDVVTINALLRGYTLAKETKTAIECSHTWFEQLQIKKNSDTFSILLDGCLIQKNTFAAKNLFESMTTEGIEPNQQAYESMVLIYLTQPDYENAFLYLEAMKSKGFIPSGRVYSNLVIKCEKHGDPRYEAVIDEMKLFGYPIMFGYNRYMESIYKISTESPPDE</sequence>
<dbReference type="EMBL" id="MBFT01000769">
    <property type="protein sequence ID" value="PVU87294.1"/>
    <property type="molecule type" value="Genomic_DNA"/>
</dbReference>
<evidence type="ECO:0000313" key="6">
    <source>
        <dbReference type="Proteomes" id="UP000245699"/>
    </source>
</evidence>
<evidence type="ECO:0000313" key="4">
    <source>
        <dbReference type="EMBL" id="PVU86808.1"/>
    </source>
</evidence>
<dbReference type="Pfam" id="PF23276">
    <property type="entry name" value="TPR_24"/>
    <property type="match status" value="1"/>
</dbReference>
<dbReference type="EMBL" id="MBFT01000842">
    <property type="protein sequence ID" value="PVU86808.1"/>
    <property type="molecule type" value="Genomic_DNA"/>
</dbReference>
<dbReference type="STRING" id="61424.A0A2T9Y4U9"/>
<organism evidence="5 6">
    <name type="scientific">Furculomyces boomerangus</name>
    <dbReference type="NCBI Taxonomy" id="61424"/>
    <lineage>
        <taxon>Eukaryota</taxon>
        <taxon>Fungi</taxon>
        <taxon>Fungi incertae sedis</taxon>
        <taxon>Zoopagomycota</taxon>
        <taxon>Kickxellomycotina</taxon>
        <taxon>Harpellomycetes</taxon>
        <taxon>Harpellales</taxon>
        <taxon>Harpellaceae</taxon>
        <taxon>Furculomyces</taxon>
    </lineage>
</organism>
<dbReference type="InterPro" id="IPR057027">
    <property type="entry name" value="TPR_mt"/>
</dbReference>